<dbReference type="Gene3D" id="2.20.110.10">
    <property type="entry name" value="Histone H3 K4-specific methyltransferase SET7/9 N-terminal domain"/>
    <property type="match status" value="1"/>
</dbReference>
<dbReference type="PANTHER" id="PTHR46917:SF1">
    <property type="entry name" value="MORN REPEAT-CONTAINING PROTEIN 2"/>
    <property type="match status" value="1"/>
</dbReference>
<dbReference type="AlphaFoldDB" id="A0A2W1BEY3"/>
<evidence type="ECO:0000313" key="2">
    <source>
        <dbReference type="EMBL" id="PZC71767.1"/>
    </source>
</evidence>
<feature type="region of interest" description="Disordered" evidence="1">
    <location>
        <begin position="1"/>
        <end position="37"/>
    </location>
</feature>
<proteinExistence type="predicted"/>
<dbReference type="OrthoDB" id="437960at2759"/>
<name>A0A2W1BEY3_HELAM</name>
<dbReference type="EMBL" id="KZ150259">
    <property type="protein sequence ID" value="PZC71767.1"/>
    <property type="molecule type" value="Genomic_DNA"/>
</dbReference>
<gene>
    <name evidence="2" type="primary">HaOG212551</name>
    <name evidence="2" type="ORF">B5X24_HaOG212551</name>
</gene>
<keyword evidence="3" id="KW-1185">Reference proteome</keyword>
<evidence type="ECO:0000313" key="3">
    <source>
        <dbReference type="Proteomes" id="UP000249218"/>
    </source>
</evidence>
<dbReference type="OMA" id="VKMHGPG"/>
<protein>
    <recommendedName>
        <fullName evidence="4">MORN repeat-containing protein 5</fullName>
    </recommendedName>
</protein>
<dbReference type="PANTHER" id="PTHR46917">
    <property type="entry name" value="MORN REPEAT-CONTAINING PROTEIN 2"/>
    <property type="match status" value="1"/>
</dbReference>
<dbReference type="Proteomes" id="UP000249218">
    <property type="component" value="Unassembled WGS sequence"/>
</dbReference>
<dbReference type="InterPro" id="IPR052849">
    <property type="entry name" value="MORN_repeat_protein"/>
</dbReference>
<evidence type="ECO:0000256" key="1">
    <source>
        <dbReference type="SAM" id="MobiDB-lite"/>
    </source>
</evidence>
<dbReference type="SUPFAM" id="SSF82185">
    <property type="entry name" value="Histone H3 K4-specific methyltransferase SET7/9 N-terminal domain"/>
    <property type="match status" value="1"/>
</dbReference>
<organism evidence="2 3">
    <name type="scientific">Helicoverpa armigera</name>
    <name type="common">Cotton bollworm</name>
    <name type="synonym">Heliothis armigera</name>
    <dbReference type="NCBI Taxonomy" id="29058"/>
    <lineage>
        <taxon>Eukaryota</taxon>
        <taxon>Metazoa</taxon>
        <taxon>Ecdysozoa</taxon>
        <taxon>Arthropoda</taxon>
        <taxon>Hexapoda</taxon>
        <taxon>Insecta</taxon>
        <taxon>Pterygota</taxon>
        <taxon>Neoptera</taxon>
        <taxon>Endopterygota</taxon>
        <taxon>Lepidoptera</taxon>
        <taxon>Glossata</taxon>
        <taxon>Ditrysia</taxon>
        <taxon>Noctuoidea</taxon>
        <taxon>Noctuidae</taxon>
        <taxon>Heliothinae</taxon>
        <taxon>Helicoverpa</taxon>
    </lineage>
</organism>
<accession>A0A2W1BEY3</accession>
<feature type="compositionally biased region" description="Polar residues" evidence="1">
    <location>
        <begin position="1"/>
        <end position="29"/>
    </location>
</feature>
<reference evidence="2 3" key="1">
    <citation type="journal article" date="2017" name="BMC Biol.">
        <title>Genomic innovations, transcriptional plasticity and gene loss underlying the evolution and divergence of two highly polyphagous and invasive Helicoverpa pest species.</title>
        <authorList>
            <person name="Pearce S.L."/>
            <person name="Clarke D.F."/>
            <person name="East P.D."/>
            <person name="Elfekih S."/>
            <person name="Gordon K.H."/>
            <person name="Jermiin L.S."/>
            <person name="McGaughran A."/>
            <person name="Oakeshott J.G."/>
            <person name="Papanikolaou A."/>
            <person name="Perera O.P."/>
            <person name="Rane R.V."/>
            <person name="Richards S."/>
            <person name="Tay W.T."/>
            <person name="Walsh T.K."/>
            <person name="Anderson A."/>
            <person name="Anderson C.J."/>
            <person name="Asgari S."/>
            <person name="Board P.G."/>
            <person name="Bretschneider A."/>
            <person name="Campbell P.M."/>
            <person name="Chertemps T."/>
            <person name="Christeller J.T."/>
            <person name="Coppin C.W."/>
            <person name="Downes S.J."/>
            <person name="Duan G."/>
            <person name="Farnsworth C.A."/>
            <person name="Good R.T."/>
            <person name="Han L.B."/>
            <person name="Han Y.C."/>
            <person name="Hatje K."/>
            <person name="Horne I."/>
            <person name="Huang Y.P."/>
            <person name="Hughes D.S."/>
            <person name="Jacquin-Joly E."/>
            <person name="James W."/>
            <person name="Jhangiani S."/>
            <person name="Kollmar M."/>
            <person name="Kuwar S.S."/>
            <person name="Li S."/>
            <person name="Liu N.Y."/>
            <person name="Maibeche M.T."/>
            <person name="Miller J.R."/>
            <person name="Montagne N."/>
            <person name="Perry T."/>
            <person name="Qu J."/>
            <person name="Song S.V."/>
            <person name="Sutton G.G."/>
            <person name="Vogel H."/>
            <person name="Walenz B.P."/>
            <person name="Xu W."/>
            <person name="Zhang H.J."/>
            <person name="Zou Z."/>
            <person name="Batterham P."/>
            <person name="Edwards O.R."/>
            <person name="Feyereisen R."/>
            <person name="Gibbs R.A."/>
            <person name="Heckel D.G."/>
            <person name="McGrath A."/>
            <person name="Robin C."/>
            <person name="Scherer S.E."/>
            <person name="Worley K.C."/>
            <person name="Wu Y.D."/>
        </authorList>
    </citation>
    <scope>NUCLEOTIDE SEQUENCE [LARGE SCALE GENOMIC DNA]</scope>
    <source>
        <strain evidence="2">Harm_GR_Male_#8</strain>
        <tissue evidence="2">Whole organism</tissue>
    </source>
</reference>
<sequence>MTESTATAQTRSPGTLTGTATEPGTQATQDSKKPTKEKEILVIQDQGFFQHDTGDTYNGYFEAKKKDRTVKMQGPGVYTTAEGDSYTGSWEADKFGGVDEVVISFADGSKYEGIIKDWCYTGNSTYTYPDGSVLQGEFIENCPVGQLSLTDPNGHTWLGNADQGFAWFEPVNHYYEFLETTRDMSKIKKRHRNLQEPSSTSKGMVETIQ</sequence>
<evidence type="ECO:0008006" key="4">
    <source>
        <dbReference type="Google" id="ProtNLM"/>
    </source>
</evidence>